<feature type="compositionally biased region" description="Low complexity" evidence="1">
    <location>
        <begin position="42"/>
        <end position="52"/>
    </location>
</feature>
<evidence type="ECO:0000256" key="1">
    <source>
        <dbReference type="SAM" id="MobiDB-lite"/>
    </source>
</evidence>
<dbReference type="PANTHER" id="PTHR45527:SF1">
    <property type="entry name" value="FATTY ACID SYNTHASE"/>
    <property type="match status" value="1"/>
</dbReference>
<dbReference type="GO" id="GO:0031177">
    <property type="term" value="F:phosphopantetheine binding"/>
    <property type="evidence" value="ECO:0007669"/>
    <property type="project" value="TreeGrafter"/>
</dbReference>
<protein>
    <submittedName>
        <fullName evidence="4">Amino acid adenylation domain-containing protein</fullName>
    </submittedName>
</protein>
<dbReference type="NCBIfam" id="TIGR01733">
    <property type="entry name" value="AA-adenyl-dom"/>
    <property type="match status" value="1"/>
</dbReference>
<reference evidence="4 5" key="1">
    <citation type="submission" date="2019-10" db="EMBL/GenBank/DDBJ databases">
        <title>Streptomyces sp. nov., a novel actinobacterium isolated from alkaline environment.</title>
        <authorList>
            <person name="Golinska P."/>
        </authorList>
    </citation>
    <scope>NUCLEOTIDE SEQUENCE [LARGE SCALE GENOMIC DNA]</scope>
    <source>
        <strain evidence="4 5">OF1</strain>
    </source>
</reference>
<dbReference type="GO" id="GO:0043041">
    <property type="term" value="P:amino acid activation for nonribosomal peptide biosynthetic process"/>
    <property type="evidence" value="ECO:0007669"/>
    <property type="project" value="TreeGrafter"/>
</dbReference>
<dbReference type="InterPro" id="IPR020845">
    <property type="entry name" value="AMP-binding_CS"/>
</dbReference>
<comment type="caution">
    <text evidence="4">The sequence shown here is derived from an EMBL/GenBank/DDBJ whole genome shotgun (WGS) entry which is preliminary data.</text>
</comment>
<organism evidence="4 5">
    <name type="scientific">Streptomyces alkaliterrae</name>
    <dbReference type="NCBI Taxonomy" id="2213162"/>
    <lineage>
        <taxon>Bacteria</taxon>
        <taxon>Bacillati</taxon>
        <taxon>Actinomycetota</taxon>
        <taxon>Actinomycetes</taxon>
        <taxon>Kitasatosporales</taxon>
        <taxon>Streptomycetaceae</taxon>
        <taxon>Streptomyces</taxon>
    </lineage>
</organism>
<evidence type="ECO:0000313" key="5">
    <source>
        <dbReference type="Proteomes" id="UP000320857"/>
    </source>
</evidence>
<evidence type="ECO:0000313" key="4">
    <source>
        <dbReference type="EMBL" id="MQS02300.1"/>
    </source>
</evidence>
<dbReference type="Pfam" id="PF00501">
    <property type="entry name" value="AMP-binding"/>
    <property type="match status" value="1"/>
</dbReference>
<dbReference type="OrthoDB" id="2472181at2"/>
<accession>A0A5P0YQW4</accession>
<proteinExistence type="predicted"/>
<dbReference type="InterPro" id="IPR045851">
    <property type="entry name" value="AMP-bd_C_sf"/>
</dbReference>
<sequence length="603" mass="64769">MLALDSRLRRWRREGTAGAQRRRRPCAATPRTPEPGGKVTTQAQPAQPQGADRPPPFADLPLAPGTSARVDRLALRHSLELDAATALLDHVVGHARARPDRCAIVDGERRLSYRDLLARVAATRGALLDHGVGAGDVVAAVGPRSAETPIVYLALESLGAAYLPIDPAWPRSRVRDVLDRGRVSVLVDYSRGGRAEAARAAADDLGARTLTPPTEDAATLPLPEPDGADRRLECRYVIFTSGTTGRPKGAMVQHQGLMNHLWSKVDDLALGPEDALAFTAPLVFDISIWQMLCPLLVGGRVVVLNDVTMRLPRWLVDALDDEGVTVLELVPTVIGWLTDEVSRREDGTLGRLRWLLSTGEELHAGVAARALDTLPRVSVVNAYGPSECSDDVTLHTVTRADLGRPRLPVGSPVANTALYVLVQEADGVWRAAEPGEDGELFIGGAGVGLGYLNDPATTAGAFFRDPFDPASPTGRIYRTGDRARVEDGLVHYLGRVDRQVKVSGVRMELDEIEAVLGRHPDVERCAVTVAGAGELAELVAHYSVRGPVTPDGLRRHLADALPPAMVPRRWREWETLPLTHNGKIDLRSLAAATATSGTGKGAL</sequence>
<feature type="domain" description="AMP-dependent synthetase/ligase" evidence="2">
    <location>
        <begin position="94"/>
        <end position="452"/>
    </location>
</feature>
<dbReference type="InterPro" id="IPR000873">
    <property type="entry name" value="AMP-dep_synth/lig_dom"/>
</dbReference>
<evidence type="ECO:0000259" key="3">
    <source>
        <dbReference type="Pfam" id="PF13193"/>
    </source>
</evidence>
<feature type="region of interest" description="Disordered" evidence="1">
    <location>
        <begin position="1"/>
        <end position="63"/>
    </location>
</feature>
<feature type="domain" description="AMP-binding enzyme C-terminal" evidence="3">
    <location>
        <begin position="511"/>
        <end position="583"/>
    </location>
</feature>
<dbReference type="PROSITE" id="PS00455">
    <property type="entry name" value="AMP_BINDING"/>
    <property type="match status" value="1"/>
</dbReference>
<dbReference type="Pfam" id="PF13193">
    <property type="entry name" value="AMP-binding_C"/>
    <property type="match status" value="1"/>
</dbReference>
<dbReference type="InterPro" id="IPR025110">
    <property type="entry name" value="AMP-bd_C"/>
</dbReference>
<evidence type="ECO:0000259" key="2">
    <source>
        <dbReference type="Pfam" id="PF00501"/>
    </source>
</evidence>
<name>A0A5P0YQW4_9ACTN</name>
<dbReference type="SUPFAM" id="SSF56801">
    <property type="entry name" value="Acetyl-CoA synthetase-like"/>
    <property type="match status" value="1"/>
</dbReference>
<dbReference type="CDD" id="cd05930">
    <property type="entry name" value="A_NRPS"/>
    <property type="match status" value="1"/>
</dbReference>
<dbReference type="PANTHER" id="PTHR45527">
    <property type="entry name" value="NONRIBOSOMAL PEPTIDE SYNTHETASE"/>
    <property type="match status" value="1"/>
</dbReference>
<dbReference type="GO" id="GO:0005829">
    <property type="term" value="C:cytosol"/>
    <property type="evidence" value="ECO:0007669"/>
    <property type="project" value="TreeGrafter"/>
</dbReference>
<dbReference type="Gene3D" id="3.40.50.12780">
    <property type="entry name" value="N-terminal domain of ligase-like"/>
    <property type="match status" value="1"/>
</dbReference>
<dbReference type="Proteomes" id="UP000320857">
    <property type="component" value="Unassembled WGS sequence"/>
</dbReference>
<feature type="compositionally biased region" description="Low complexity" evidence="1">
    <location>
        <begin position="26"/>
        <end position="35"/>
    </location>
</feature>
<dbReference type="InterPro" id="IPR042099">
    <property type="entry name" value="ANL_N_sf"/>
</dbReference>
<dbReference type="AlphaFoldDB" id="A0A5P0YQW4"/>
<keyword evidence="5" id="KW-1185">Reference proteome</keyword>
<gene>
    <name evidence="4" type="ORF">FNX44_010515</name>
</gene>
<dbReference type="InterPro" id="IPR010071">
    <property type="entry name" value="AA_adenyl_dom"/>
</dbReference>
<dbReference type="EMBL" id="VJYK02000083">
    <property type="protein sequence ID" value="MQS02300.1"/>
    <property type="molecule type" value="Genomic_DNA"/>
</dbReference>
<dbReference type="Gene3D" id="3.30.300.30">
    <property type="match status" value="1"/>
</dbReference>
<dbReference type="GO" id="GO:0044550">
    <property type="term" value="P:secondary metabolite biosynthetic process"/>
    <property type="evidence" value="ECO:0007669"/>
    <property type="project" value="TreeGrafter"/>
</dbReference>